<keyword evidence="2" id="KW-0808">Transferase</keyword>
<protein>
    <submittedName>
        <fullName evidence="2">Methyltransferase type 11</fullName>
    </submittedName>
</protein>
<dbReference type="InterPro" id="IPR013216">
    <property type="entry name" value="Methyltransf_11"/>
</dbReference>
<dbReference type="OrthoDB" id="8936324at2"/>
<dbReference type="KEGG" id="ote:Oter_3949"/>
<gene>
    <name evidence="2" type="ordered locus">Oter_3949</name>
</gene>
<accession>B1ZZN7</accession>
<evidence type="ECO:0000313" key="3">
    <source>
        <dbReference type="Proteomes" id="UP000007013"/>
    </source>
</evidence>
<dbReference type="SUPFAM" id="SSF53335">
    <property type="entry name" value="S-adenosyl-L-methionine-dependent methyltransferases"/>
    <property type="match status" value="2"/>
</dbReference>
<evidence type="ECO:0000259" key="1">
    <source>
        <dbReference type="Pfam" id="PF08241"/>
    </source>
</evidence>
<dbReference type="EMBL" id="CP001032">
    <property type="protein sequence ID" value="ACB77223.1"/>
    <property type="molecule type" value="Genomic_DNA"/>
</dbReference>
<dbReference type="GO" id="GO:0008757">
    <property type="term" value="F:S-adenosylmethionine-dependent methyltransferase activity"/>
    <property type="evidence" value="ECO:0007669"/>
    <property type="project" value="InterPro"/>
</dbReference>
<dbReference type="RefSeq" id="WP_012376751.1">
    <property type="nucleotide sequence ID" value="NC_010571.1"/>
</dbReference>
<reference evidence="2 3" key="1">
    <citation type="journal article" date="2011" name="J. Bacteriol.">
        <title>Genome sequence of the verrucomicrobium Opitutus terrae PB90-1, an abundant inhabitant of rice paddy soil ecosystems.</title>
        <authorList>
            <person name="van Passel M.W."/>
            <person name="Kant R."/>
            <person name="Palva A."/>
            <person name="Copeland A."/>
            <person name="Lucas S."/>
            <person name="Lapidus A."/>
            <person name="Glavina del Rio T."/>
            <person name="Pitluck S."/>
            <person name="Goltsman E."/>
            <person name="Clum A."/>
            <person name="Sun H."/>
            <person name="Schmutz J."/>
            <person name="Larimer F.W."/>
            <person name="Land M.L."/>
            <person name="Hauser L."/>
            <person name="Kyrpides N."/>
            <person name="Mikhailova N."/>
            <person name="Richardson P.P."/>
            <person name="Janssen P.H."/>
            <person name="de Vos W.M."/>
            <person name="Smidt H."/>
        </authorList>
    </citation>
    <scope>NUCLEOTIDE SEQUENCE [LARGE SCALE GENOMIC DNA]</scope>
    <source>
        <strain evidence="3">DSM 11246 / JCM 15787 / PB90-1</strain>
    </source>
</reference>
<dbReference type="Proteomes" id="UP000007013">
    <property type="component" value="Chromosome"/>
</dbReference>
<sequence length="513" mass="58611">MLDTSAHAVNDAWFTSVDQCWCGGHSQTPSPHAASYLVCERCGTHFSARRLRPECMGQFYSYEGYWQKRQQGKQHPTLWDRQQLLEADGRVQHWIQAMERHLNGARGTAVEIGCAEGTLLLHLRQLGWQTVGVEPDAKTAAAVHERTGLDIRAGVFPDVAVPACELFVACDVLEHIPEPLKFLGAARDALRPGSVLFLQLPLLERDVPDFGSMNDKVFDPQEHVFIYSRDSITTLLETAGFEILENHDAWRRAHEIVVARRVERPDRPVRHLANLSEMFSREWCQLIDELNAFGAPHGLRQFTNWSKIWEYPWLWHHDLSGLDWWGRRVIDLGSEQSPFPWWLASKGAHVTLIETRRDWIPQWETIRSALGVKVDWQIVDSCRLPIADRCADVVTSLSVIEHQDDKSLAFREVGRVLKPGGLFALSFDICEPAMGMTFPEWNGRALTMQEFETLIAQRPEFSLPAGFAWNVEDIPAFLRWHRQTAAHHNYVTAAAVLRKRPAGLFQRLRGLLR</sequence>
<dbReference type="STRING" id="452637.Oter_3949"/>
<name>B1ZZN7_OPITP</name>
<dbReference type="eggNOG" id="COG2227">
    <property type="taxonomic scope" value="Bacteria"/>
</dbReference>
<organism evidence="2 3">
    <name type="scientific">Opitutus terrae (strain DSM 11246 / JCM 15787 / PB90-1)</name>
    <dbReference type="NCBI Taxonomy" id="452637"/>
    <lineage>
        <taxon>Bacteria</taxon>
        <taxon>Pseudomonadati</taxon>
        <taxon>Verrucomicrobiota</taxon>
        <taxon>Opitutia</taxon>
        <taxon>Opitutales</taxon>
        <taxon>Opitutaceae</taxon>
        <taxon>Opitutus</taxon>
    </lineage>
</organism>
<keyword evidence="2" id="KW-0489">Methyltransferase</keyword>
<dbReference type="PANTHER" id="PTHR43861">
    <property type="entry name" value="TRANS-ACONITATE 2-METHYLTRANSFERASE-RELATED"/>
    <property type="match status" value="1"/>
</dbReference>
<dbReference type="Pfam" id="PF08241">
    <property type="entry name" value="Methyltransf_11"/>
    <property type="match status" value="1"/>
</dbReference>
<evidence type="ECO:0000313" key="2">
    <source>
        <dbReference type="EMBL" id="ACB77223.1"/>
    </source>
</evidence>
<dbReference type="AlphaFoldDB" id="B1ZZN7"/>
<dbReference type="HOGENOM" id="CLU_530844_0_0_0"/>
<dbReference type="Gene3D" id="3.40.50.150">
    <property type="entry name" value="Vaccinia Virus protein VP39"/>
    <property type="match status" value="2"/>
</dbReference>
<keyword evidence="3" id="KW-1185">Reference proteome</keyword>
<dbReference type="CDD" id="cd02440">
    <property type="entry name" value="AdoMet_MTases"/>
    <property type="match status" value="2"/>
</dbReference>
<dbReference type="InterPro" id="IPR029063">
    <property type="entry name" value="SAM-dependent_MTases_sf"/>
</dbReference>
<dbReference type="Pfam" id="PF13489">
    <property type="entry name" value="Methyltransf_23"/>
    <property type="match status" value="1"/>
</dbReference>
<feature type="domain" description="Methyltransferase type 11" evidence="1">
    <location>
        <begin position="331"/>
        <end position="424"/>
    </location>
</feature>
<dbReference type="GO" id="GO:0032259">
    <property type="term" value="P:methylation"/>
    <property type="evidence" value="ECO:0007669"/>
    <property type="project" value="UniProtKB-KW"/>
</dbReference>
<proteinExistence type="predicted"/>